<dbReference type="InterPro" id="IPR056260">
    <property type="entry name" value="Dredd_2nd"/>
</dbReference>
<dbReference type="RefSeq" id="XP_046589047.1">
    <property type="nucleotide sequence ID" value="XM_046733091.1"/>
</dbReference>
<dbReference type="PANTHER" id="PTHR47901">
    <property type="entry name" value="CASPASE RECRUITMENT DOMAIN-CONTAINING PROTEIN 18"/>
    <property type="match status" value="1"/>
</dbReference>
<protein>
    <submittedName>
        <fullName evidence="9">Caspase-8 isoform X2</fullName>
    </submittedName>
</protein>
<sequence length="447" mass="51661">MTTLDAARKDRLPIITKNLLNIQVLKRIDNDLDIYEKVHCVFLMIEHYQTGYQTLLDAVDERIPSISRFVVENNVTDWPDKVMEALCLLQNNEVLLKLGVNPDDAQTFFHANITRMSCKINKYAKTFYNLFENLSKDDAVKLQQRIYQQIDPPRCSAWMDENFLEIHLLWWIKKGLITISGDNWELLRILEILKLLNMSSSSAYLALQMYEGERKKNLCVHDQLDINRGSSNLKTNSYVINKGLAIIFNQMQFTGPIEYEYREGSQVDCDRIEEVFKNTFGFDTHVYLDLSRDEIYQTLDEKLCDAKEKYDCVAVFILSHGTSGHIIASDVIQACQTIEDIKLDGPTYSRNEVDNNRDFILLCSTISGQPSARHPRDGTWYIQVLCDVLENMRGKCIGGEIPIEVQRRFDEKEGIINKNLYRQVPNIMCQTLSKKLILPYNPTAPSN</sequence>
<evidence type="ECO:0000256" key="2">
    <source>
        <dbReference type="ARBA" id="ARBA00022670"/>
    </source>
</evidence>
<dbReference type="InterPro" id="IPR029030">
    <property type="entry name" value="Caspase-like_dom_sf"/>
</dbReference>
<dbReference type="InterPro" id="IPR002138">
    <property type="entry name" value="Pept_C14_p10"/>
</dbReference>
<evidence type="ECO:0000313" key="8">
    <source>
        <dbReference type="Proteomes" id="UP000829291"/>
    </source>
</evidence>
<dbReference type="GeneID" id="107222385"/>
<dbReference type="InterPro" id="IPR015917">
    <property type="entry name" value="Pept_C14A"/>
</dbReference>
<evidence type="ECO:0000313" key="9">
    <source>
        <dbReference type="RefSeq" id="XP_046589047.1"/>
    </source>
</evidence>
<evidence type="ECO:0000259" key="7">
    <source>
        <dbReference type="PROSITE" id="PS50208"/>
    </source>
</evidence>
<evidence type="ECO:0000256" key="5">
    <source>
        <dbReference type="RuleBase" id="RU003971"/>
    </source>
</evidence>
<dbReference type="InterPro" id="IPR056259">
    <property type="entry name" value="Dredd_N"/>
</dbReference>
<proteinExistence type="inferred from homology"/>
<dbReference type="InterPro" id="IPR011600">
    <property type="entry name" value="Pept_C14_caspase"/>
</dbReference>
<evidence type="ECO:0000259" key="6">
    <source>
        <dbReference type="PROSITE" id="PS50207"/>
    </source>
</evidence>
<feature type="domain" description="Caspase family p10" evidence="6">
    <location>
        <begin position="349"/>
        <end position="438"/>
    </location>
</feature>
<dbReference type="PROSITE" id="PS50208">
    <property type="entry name" value="CASPASE_P20"/>
    <property type="match status" value="1"/>
</dbReference>
<gene>
    <name evidence="9" type="primary">LOC107222385</name>
</gene>
<name>A0ABM3FM09_NEOLC</name>
<keyword evidence="2" id="KW-0645">Protease</keyword>
<dbReference type="SUPFAM" id="SSF52129">
    <property type="entry name" value="Caspase-like"/>
    <property type="match status" value="1"/>
</dbReference>
<dbReference type="Pfam" id="PF23724">
    <property type="entry name" value="Dredd_2nd"/>
    <property type="match status" value="1"/>
</dbReference>
<evidence type="ECO:0000256" key="1">
    <source>
        <dbReference type="ARBA" id="ARBA00010134"/>
    </source>
</evidence>
<dbReference type="Pfam" id="PF00656">
    <property type="entry name" value="Peptidase_C14"/>
    <property type="match status" value="2"/>
</dbReference>
<reference evidence="9" key="1">
    <citation type="submission" date="2025-08" db="UniProtKB">
        <authorList>
            <consortium name="RefSeq"/>
        </authorList>
    </citation>
    <scope>IDENTIFICATION</scope>
    <source>
        <tissue evidence="9">Thorax and Abdomen</tissue>
    </source>
</reference>
<feature type="domain" description="Caspase family p20" evidence="7">
    <location>
        <begin position="241"/>
        <end position="330"/>
    </location>
</feature>
<dbReference type="SMART" id="SM00115">
    <property type="entry name" value="CASc"/>
    <property type="match status" value="1"/>
</dbReference>
<evidence type="ECO:0000256" key="4">
    <source>
        <dbReference type="ARBA" id="ARBA00022801"/>
    </source>
</evidence>
<comment type="similarity">
    <text evidence="1 5">Belongs to the peptidase C14A family.</text>
</comment>
<keyword evidence="8" id="KW-1185">Reference proteome</keyword>
<dbReference type="Gene3D" id="3.40.50.1460">
    <property type="match status" value="1"/>
</dbReference>
<dbReference type="Pfam" id="PF23725">
    <property type="entry name" value="Dredd_N"/>
    <property type="match status" value="1"/>
</dbReference>
<dbReference type="InterPro" id="IPR001309">
    <property type="entry name" value="Pept_C14_p20"/>
</dbReference>
<dbReference type="Proteomes" id="UP000829291">
    <property type="component" value="Chromosome 2"/>
</dbReference>
<dbReference type="PANTHER" id="PTHR47901:SF8">
    <property type="entry name" value="CASPASE-3"/>
    <property type="match status" value="1"/>
</dbReference>
<keyword evidence="4" id="KW-0378">Hydrolase</keyword>
<accession>A0ABM3FM09</accession>
<dbReference type="InterPro" id="IPR002398">
    <property type="entry name" value="Pept_C14"/>
</dbReference>
<organism evidence="8 9">
    <name type="scientific">Neodiprion lecontei</name>
    <name type="common">Redheaded pine sawfly</name>
    <dbReference type="NCBI Taxonomy" id="441921"/>
    <lineage>
        <taxon>Eukaryota</taxon>
        <taxon>Metazoa</taxon>
        <taxon>Ecdysozoa</taxon>
        <taxon>Arthropoda</taxon>
        <taxon>Hexapoda</taxon>
        <taxon>Insecta</taxon>
        <taxon>Pterygota</taxon>
        <taxon>Neoptera</taxon>
        <taxon>Endopterygota</taxon>
        <taxon>Hymenoptera</taxon>
        <taxon>Tenthredinoidea</taxon>
        <taxon>Diprionidae</taxon>
        <taxon>Diprioninae</taxon>
        <taxon>Neodiprion</taxon>
    </lineage>
</organism>
<dbReference type="PROSITE" id="PS50207">
    <property type="entry name" value="CASPASE_P10"/>
    <property type="match status" value="1"/>
</dbReference>
<dbReference type="Gene3D" id="3.30.70.1470">
    <property type="entry name" value="Caspase-like"/>
    <property type="match status" value="1"/>
</dbReference>
<keyword evidence="3" id="KW-0053">Apoptosis</keyword>
<evidence type="ECO:0000256" key="3">
    <source>
        <dbReference type="ARBA" id="ARBA00022703"/>
    </source>
</evidence>